<dbReference type="RefSeq" id="WP_039630720.1">
    <property type="nucleotide sequence ID" value="NZ_AYSO01000013.1"/>
</dbReference>
<dbReference type="Pfam" id="PF01895">
    <property type="entry name" value="PhoU"/>
    <property type="match status" value="2"/>
</dbReference>
<feature type="domain" description="PhoU" evidence="8">
    <location>
        <begin position="346"/>
        <end position="432"/>
    </location>
</feature>
<feature type="transmembrane region" description="Helical" evidence="7">
    <location>
        <begin position="109"/>
        <end position="126"/>
    </location>
</feature>
<keyword evidence="4 7" id="KW-1133">Transmembrane helix</keyword>
<dbReference type="PANTHER" id="PTHR10010">
    <property type="entry name" value="SOLUTE CARRIER FAMILY 34 SODIUM PHOSPHATE , MEMBER 2-RELATED"/>
    <property type="match status" value="1"/>
</dbReference>
<evidence type="ECO:0000313" key="10">
    <source>
        <dbReference type="Proteomes" id="UP000031366"/>
    </source>
</evidence>
<feature type="domain" description="PhoU" evidence="8">
    <location>
        <begin position="452"/>
        <end position="536"/>
    </location>
</feature>
<dbReference type="Proteomes" id="UP000031366">
    <property type="component" value="Unassembled WGS sequence"/>
</dbReference>
<accession>A0A0C1UL62</accession>
<feature type="transmembrane region" description="Helical" evidence="7">
    <location>
        <begin position="133"/>
        <end position="150"/>
    </location>
</feature>
<evidence type="ECO:0000256" key="7">
    <source>
        <dbReference type="SAM" id="Phobius"/>
    </source>
</evidence>
<dbReference type="AlphaFoldDB" id="A0A0C1UL62"/>
<dbReference type="GO" id="GO:0005436">
    <property type="term" value="F:sodium:phosphate symporter activity"/>
    <property type="evidence" value="ECO:0007669"/>
    <property type="project" value="InterPro"/>
</dbReference>
<feature type="coiled-coil region" evidence="6">
    <location>
        <begin position="473"/>
        <end position="500"/>
    </location>
</feature>
<organism evidence="9 10">
    <name type="scientific">Clostridium argentinense CDC 2741</name>
    <dbReference type="NCBI Taxonomy" id="1418104"/>
    <lineage>
        <taxon>Bacteria</taxon>
        <taxon>Bacillati</taxon>
        <taxon>Bacillota</taxon>
        <taxon>Clostridia</taxon>
        <taxon>Eubacteriales</taxon>
        <taxon>Clostridiaceae</taxon>
        <taxon>Clostridium</taxon>
    </lineage>
</organism>
<evidence type="ECO:0000256" key="4">
    <source>
        <dbReference type="ARBA" id="ARBA00022989"/>
    </source>
</evidence>
<keyword evidence="3 7" id="KW-0812">Transmembrane</keyword>
<dbReference type="STRING" id="29341.RSJ17_03825"/>
<name>A0A0C1UL62_9CLOT</name>
<keyword evidence="6" id="KW-0175">Coiled coil</keyword>
<evidence type="ECO:0000256" key="2">
    <source>
        <dbReference type="ARBA" id="ARBA00022475"/>
    </source>
</evidence>
<keyword evidence="10" id="KW-1185">Reference proteome</keyword>
<comment type="subcellular location">
    <subcellularLocation>
        <location evidence="1">Cell membrane</location>
        <topology evidence="1">Multi-pass membrane protein</topology>
    </subcellularLocation>
</comment>
<evidence type="ECO:0000256" key="5">
    <source>
        <dbReference type="ARBA" id="ARBA00023136"/>
    </source>
</evidence>
<dbReference type="GO" id="GO:0005886">
    <property type="term" value="C:plasma membrane"/>
    <property type="evidence" value="ECO:0007669"/>
    <property type="project" value="UniProtKB-SubCell"/>
</dbReference>
<dbReference type="Gene3D" id="1.20.58.220">
    <property type="entry name" value="Phosphate transport system protein phou homolog 2, domain 2"/>
    <property type="match status" value="1"/>
</dbReference>
<comment type="caution">
    <text evidence="9">The sequence shown here is derived from an EMBL/GenBank/DDBJ whole genome shotgun (WGS) entry which is preliminary data.</text>
</comment>
<gene>
    <name evidence="9" type="ORF">U732_3540</name>
</gene>
<keyword evidence="2" id="KW-1003">Cell membrane</keyword>
<dbReference type="NCBIfam" id="NF037997">
    <property type="entry name" value="Na_Pi_symport"/>
    <property type="match status" value="1"/>
</dbReference>
<dbReference type="InterPro" id="IPR004633">
    <property type="entry name" value="NaPi_cotrn-rel/YqeW-like"/>
</dbReference>
<dbReference type="InterPro" id="IPR003841">
    <property type="entry name" value="Na/Pi_transpt"/>
</dbReference>
<keyword evidence="5 7" id="KW-0472">Membrane</keyword>
<sequence length="544" mass="58943">MEVFITVINLFGGLGLFLYGMKMMGDGLENAAGDKLKGIFDRITSNPVKGVLTGAIVTAIIQSSSATTVMVVGFVNAGLMNLYQATAVIMGANIGTTITAQLISFQFDALAPIFLAIGAMIVLFTKRKNTKQIGNIILGFGILFLGLELMKNSMSPLADSSFFSELIVKLQGKTILGVLLGVVMTAVIQSSSASTGILVALASTGALPLNVAVPILFGNNIGTCVTALISSIGTSKTAKKAALIHLLFNVIGTLIFIPLIGQLTGIVQGITPGMEAEAVKRQIANAHSIFNIINTLILMPCIKLLVYIVNRIIPGEDEKETMGVQYIDERLLETPVIALGQTTNELVRMANKAKDNLELAMDAFNNNNEESLNKVYENEKLINILEDDITRFLVKLSNTEIGEEQKNIVAAMFHVVNDIERIGDHAENIADLASEKMAKHIVFSEEASKELLSMFNYTVSALEMSIDCFKHYNKEKARTVRGVEERIDGLEKELRASHIRRLNTGICNATVGAIFLDVISNFERIGDHAVNVAEIISETPYKLN</sequence>
<dbReference type="PANTHER" id="PTHR10010:SF46">
    <property type="entry name" value="SODIUM-DEPENDENT PHOSPHATE TRANSPORT PROTEIN 2B"/>
    <property type="match status" value="1"/>
</dbReference>
<dbReference type="NCBIfam" id="TIGR00704">
    <property type="entry name" value="NaPi_cotrn_rel"/>
    <property type="match status" value="1"/>
</dbReference>
<dbReference type="OrthoDB" id="9763003at2"/>
<dbReference type="Pfam" id="PF02690">
    <property type="entry name" value="Na_Pi_cotrans"/>
    <property type="match status" value="2"/>
</dbReference>
<evidence type="ECO:0000313" key="9">
    <source>
        <dbReference type="EMBL" id="KIE47975.1"/>
    </source>
</evidence>
<dbReference type="SUPFAM" id="SSF109755">
    <property type="entry name" value="PhoU-like"/>
    <property type="match status" value="1"/>
</dbReference>
<dbReference type="GO" id="GO:0044341">
    <property type="term" value="P:sodium-dependent phosphate transport"/>
    <property type="evidence" value="ECO:0007669"/>
    <property type="project" value="InterPro"/>
</dbReference>
<feature type="coiled-coil region" evidence="6">
    <location>
        <begin position="347"/>
        <end position="374"/>
    </location>
</feature>
<proteinExistence type="predicted"/>
<reference evidence="9 10" key="1">
    <citation type="journal article" date="2015" name="Infect. Genet. Evol.">
        <title>Genomic sequences of six botulinum neurotoxin-producing strains representing three clostridial species illustrate the mobility and diversity of botulinum neurotoxin genes.</title>
        <authorList>
            <person name="Smith T.J."/>
            <person name="Hill K.K."/>
            <person name="Xie G."/>
            <person name="Foley B.T."/>
            <person name="Williamson C.H."/>
            <person name="Foster J.T."/>
            <person name="Johnson S.L."/>
            <person name="Chertkov O."/>
            <person name="Teshima H."/>
            <person name="Gibbons H.S."/>
            <person name="Johnsky L.A."/>
            <person name="Karavis M.A."/>
            <person name="Smith L.A."/>
        </authorList>
    </citation>
    <scope>NUCLEOTIDE SEQUENCE [LARGE SCALE GENOMIC DNA]</scope>
    <source>
        <strain evidence="9 10">CDC 2741</strain>
    </source>
</reference>
<dbReference type="InterPro" id="IPR026022">
    <property type="entry name" value="PhoU_dom"/>
</dbReference>
<dbReference type="EMBL" id="AYSO01000013">
    <property type="protein sequence ID" value="KIE47975.1"/>
    <property type="molecule type" value="Genomic_DNA"/>
</dbReference>
<evidence type="ECO:0000259" key="8">
    <source>
        <dbReference type="Pfam" id="PF01895"/>
    </source>
</evidence>
<evidence type="ECO:0000256" key="1">
    <source>
        <dbReference type="ARBA" id="ARBA00004651"/>
    </source>
</evidence>
<feature type="transmembrane region" description="Helical" evidence="7">
    <location>
        <begin position="243"/>
        <end position="267"/>
    </location>
</feature>
<feature type="transmembrane region" description="Helical" evidence="7">
    <location>
        <begin position="288"/>
        <end position="309"/>
    </location>
</feature>
<evidence type="ECO:0000256" key="3">
    <source>
        <dbReference type="ARBA" id="ARBA00022692"/>
    </source>
</evidence>
<dbReference type="InterPro" id="IPR038078">
    <property type="entry name" value="PhoU-like_sf"/>
</dbReference>
<evidence type="ECO:0000256" key="6">
    <source>
        <dbReference type="SAM" id="Coils"/>
    </source>
</evidence>
<protein>
    <submittedName>
        <fullName evidence="9">Na+/Pi-cotransporter family protein</fullName>
    </submittedName>
</protein>